<feature type="compositionally biased region" description="Low complexity" evidence="6">
    <location>
        <begin position="1670"/>
        <end position="1698"/>
    </location>
</feature>
<dbReference type="GO" id="GO:0006355">
    <property type="term" value="P:regulation of DNA-templated transcription"/>
    <property type="evidence" value="ECO:0007669"/>
    <property type="project" value="TreeGrafter"/>
</dbReference>
<evidence type="ECO:0000313" key="9">
    <source>
        <dbReference type="EMBL" id="KAK3518020.1"/>
    </source>
</evidence>
<dbReference type="Pfam" id="PF20826">
    <property type="entry name" value="PHD_5"/>
    <property type="match status" value="1"/>
</dbReference>
<keyword evidence="1" id="KW-0479">Metal-binding</keyword>
<dbReference type="Proteomes" id="UP001274896">
    <property type="component" value="Unassembled WGS sequence"/>
</dbReference>
<feature type="compositionally biased region" description="Basic and acidic residues" evidence="6">
    <location>
        <begin position="959"/>
        <end position="971"/>
    </location>
</feature>
<evidence type="ECO:0000256" key="4">
    <source>
        <dbReference type="ARBA" id="ARBA00022853"/>
    </source>
</evidence>
<feature type="compositionally biased region" description="Pro residues" evidence="6">
    <location>
        <begin position="1833"/>
        <end position="1848"/>
    </location>
</feature>
<dbReference type="InterPro" id="IPR001965">
    <property type="entry name" value="Znf_PHD"/>
</dbReference>
<dbReference type="PANTHER" id="PTHR46462:SF2">
    <property type="entry name" value="INACTIVE HISTONE-LYSINE N-METHYLTRANSFERASE 2E"/>
    <property type="match status" value="1"/>
</dbReference>
<feature type="domain" description="PHD-type" evidence="7">
    <location>
        <begin position="62"/>
        <end position="110"/>
    </location>
</feature>
<dbReference type="PROSITE" id="PS50016">
    <property type="entry name" value="ZF_PHD_2"/>
    <property type="match status" value="1"/>
</dbReference>
<dbReference type="InterPro" id="IPR046341">
    <property type="entry name" value="SET_dom_sf"/>
</dbReference>
<dbReference type="Pfam" id="PF14529">
    <property type="entry name" value="Exo_endo_phos_2"/>
    <property type="match status" value="1"/>
</dbReference>
<feature type="compositionally biased region" description="Polar residues" evidence="6">
    <location>
        <begin position="1911"/>
        <end position="1942"/>
    </location>
</feature>
<protein>
    <submittedName>
        <fullName evidence="9">Uncharacterized protein</fullName>
    </submittedName>
</protein>
<dbReference type="PROSITE" id="PS00435">
    <property type="entry name" value="PEROXIDASE_1"/>
    <property type="match status" value="1"/>
</dbReference>
<feature type="compositionally biased region" description="Polar residues" evidence="6">
    <location>
        <begin position="1397"/>
        <end position="1417"/>
    </location>
</feature>
<feature type="domain" description="SET" evidence="8">
    <location>
        <begin position="777"/>
        <end position="894"/>
    </location>
</feature>
<evidence type="ECO:0000256" key="5">
    <source>
        <dbReference type="PROSITE-ProRule" id="PRU00146"/>
    </source>
</evidence>
<feature type="compositionally biased region" description="Pro residues" evidence="6">
    <location>
        <begin position="1872"/>
        <end position="1882"/>
    </location>
</feature>
<evidence type="ECO:0000256" key="6">
    <source>
        <dbReference type="SAM" id="MobiDB-lite"/>
    </source>
</evidence>
<feature type="compositionally biased region" description="Basic and acidic residues" evidence="6">
    <location>
        <begin position="1039"/>
        <end position="1065"/>
    </location>
</feature>
<name>A0AAE0QDM1_9TELE</name>
<evidence type="ECO:0000256" key="1">
    <source>
        <dbReference type="ARBA" id="ARBA00022723"/>
    </source>
</evidence>
<feature type="region of interest" description="Disordered" evidence="6">
    <location>
        <begin position="1346"/>
        <end position="1501"/>
    </location>
</feature>
<dbReference type="Pfam" id="PF00856">
    <property type="entry name" value="SET"/>
    <property type="match status" value="1"/>
</dbReference>
<dbReference type="PANTHER" id="PTHR46462">
    <property type="entry name" value="UPSET, ISOFORM A"/>
    <property type="match status" value="1"/>
</dbReference>
<dbReference type="GO" id="GO:0003824">
    <property type="term" value="F:catalytic activity"/>
    <property type="evidence" value="ECO:0007669"/>
    <property type="project" value="InterPro"/>
</dbReference>
<dbReference type="InterPro" id="IPR036691">
    <property type="entry name" value="Endo/exonu/phosph_ase_sf"/>
</dbReference>
<feature type="compositionally biased region" description="Polar residues" evidence="6">
    <location>
        <begin position="1317"/>
        <end position="1326"/>
    </location>
</feature>
<dbReference type="SUPFAM" id="SSF56219">
    <property type="entry name" value="DNase I-like"/>
    <property type="match status" value="1"/>
</dbReference>
<dbReference type="PROSITE" id="PS01359">
    <property type="entry name" value="ZF_PHD_1"/>
    <property type="match status" value="1"/>
</dbReference>
<gene>
    <name evidence="9" type="ORF">QTP70_031822</name>
</gene>
<keyword evidence="10" id="KW-1185">Reference proteome</keyword>
<keyword evidence="4" id="KW-0156">Chromatin regulator</keyword>
<dbReference type="GO" id="GO:0034967">
    <property type="term" value="C:Set3 complex"/>
    <property type="evidence" value="ECO:0007669"/>
    <property type="project" value="TreeGrafter"/>
</dbReference>
<dbReference type="SUPFAM" id="SSF82199">
    <property type="entry name" value="SET domain"/>
    <property type="match status" value="1"/>
</dbReference>
<organism evidence="9 10">
    <name type="scientific">Hemibagrus guttatus</name>
    <dbReference type="NCBI Taxonomy" id="175788"/>
    <lineage>
        <taxon>Eukaryota</taxon>
        <taxon>Metazoa</taxon>
        <taxon>Chordata</taxon>
        <taxon>Craniata</taxon>
        <taxon>Vertebrata</taxon>
        <taxon>Euteleostomi</taxon>
        <taxon>Actinopterygii</taxon>
        <taxon>Neopterygii</taxon>
        <taxon>Teleostei</taxon>
        <taxon>Ostariophysi</taxon>
        <taxon>Siluriformes</taxon>
        <taxon>Bagridae</taxon>
        <taxon>Hemibagrus</taxon>
    </lineage>
</organism>
<keyword evidence="3" id="KW-0862">Zinc</keyword>
<evidence type="ECO:0000256" key="2">
    <source>
        <dbReference type="ARBA" id="ARBA00022771"/>
    </source>
</evidence>
<proteinExistence type="predicted"/>
<feature type="region of interest" description="Disordered" evidence="6">
    <location>
        <begin position="1520"/>
        <end position="1581"/>
    </location>
</feature>
<feature type="region of interest" description="Disordered" evidence="6">
    <location>
        <begin position="156"/>
        <end position="200"/>
    </location>
</feature>
<reference evidence="9" key="1">
    <citation type="submission" date="2023-06" db="EMBL/GenBank/DDBJ databases">
        <title>Male Hemibagrus guttatus genome.</title>
        <authorList>
            <person name="Bian C."/>
        </authorList>
    </citation>
    <scope>NUCLEOTIDE SEQUENCE</scope>
    <source>
        <strain evidence="9">Male_cb2023</strain>
        <tissue evidence="9">Muscle</tissue>
    </source>
</reference>
<dbReference type="GO" id="GO:0006325">
    <property type="term" value="P:chromatin organization"/>
    <property type="evidence" value="ECO:0007669"/>
    <property type="project" value="UniProtKB-KW"/>
</dbReference>
<sequence>GEFEQPESVEASPVVVEKSNYPHQIYSSSHHSHSYIGLPYADEASRGTTLSTSEDGSYGADITRCICGFTHDDGYMICCDKCSVWQHIDCMGIDRQHIPETYLCERCQPRSLDRERAILLQTRKRENMSDGDTSATESGDEVPLELYTTFQHTPSSITLTTGRLGNKQNDKKRKKSGEKEPAPPARAKKAFREGSRKSNRVKAPELVREVERYRLEIVGLASTHSLGPGTQLLERGWTLFFSGVPYGIGVSLLFVGPNSSVEYPTFLETLQGVLEGAPTGDSIILLGDFNAHVGNDSDTWRGVIGRNGPPDLNSSGVLLLDLCASHSLSITNTMFKHKGAHQYTWYQDILGWRSMIDLVVVSSDLRPHVLHTRVKRGAELSTDHHLDPLTEEDAGQTWQAQTYCEVVDTGRKAIDAVKLKKESYRAWLARGTPEAAEAYRQAKRTAAGVVSEAKTWVLEEFGEAMEKDYRTASGKFWQTVQRLRRGKQLSANTVYSGGGELLASTRDIVGRWKEYFEDLLNPTDTPSVEEPEAEDSEVDSFITQAEVTEVVQQLLGGKAPGADEIRPEYLKSLDVVGLSWLTRLCNIAWRSGTVPLDWATGVVIPLFKKGDRRVCSNYRGITLLSLPGKVYSRVLERRVRPVLEGSWEFAQPVHMCFVDLEKAFNHVPRGILLDLQHALGHFAAECEVAGMRVSTSKLEAMVLDWKKVACTFQGSAPECEPMDSPSLWESKVKSWMERYEEASTNQYSEDVRVLLRVKEARDGKTLVYNTHPAAFKPPVESHVQKNKRILKAVRDLAADSLLIEYRGKVMLRQQFEANGYFFKRPYPFVLFYSKFDGLEMCVDARSFGNEARFIRRSCTPNAEVRHVIEDGNLHLYIYSLKLIPKGSEITIAFDYDYSSCKYKVDCACVRGNQECPVLKHNLEPTENLGSATRRRGRKDKEPAIRDEAGQNQNLTLDCDGPKGKTNNDSKQRKLSPLRVSISNNQDPELIEDLEEKTSVSNDVEMETEEHMAERRRKMTREERKMEAILQAFARMEKREKRREQALERIGTKGEVGTRSEIKEEPPATPEVESPATPLLEPVKEEAAQKAAKVSRNKQRKSFSRNRTHIGQQRRRTRTASACSDPPPASPGDTLETQLMAETQDGEMGAVPEPEAPPTHTPDVTASPPDTSPGHKYPKTKKHLVTEWLSVEKQEQRVLMRSPEPVPDRPLRISTDPEVLATQLNSLPGMACSPHIYSTPKHYIRFSSPFLANRSPSTPAVPAARRRSRELSDTPPTSGSCKKRWLKQALEEEGSLSPGGRTLLMPAEGPLTPPINGDTDSPISLNGTCPELPTPLKKRRLCTLDSCVSESSTPYASPCATPTRAEPSDAPLTPQLLNTPSEPSTPTQTSQNPAHTAPQESESPIDSSPETSRRPSTQEVDRAPSLLASPIRKLPETVPQESQSPAPSLPEPHEAPLDEGTEGEGATEAPSASYHAWIKSPERGGLSFSPINSNLRDLTPSHTLDMGAFSEAASYYPCAEEGGNTAFTRSLSGDASEGAGAAQNPPQKKKVSLLEYRKRQREARRSGGSKIECSSPLSTAPPVDVFPVAVETLPDSAVPVVTLGSRTPQSSEDPDTPQQGEKEGGDGQWVSSTSVEQARERGYHRALLLSDHRKDTDGGETEGGDGVVRECPSPKSCKSPSTHTSPSPGPSSVSHSSVRSSKEEDSDPQSRPTVQPSSSKPPLSKSTPLTPSKHPCQGHYTAPTLTIPSPKSQPQPQGSPYRGQRTFLPAPPPNQSQYSPQNAPPPPPPPPPVPPNSSPYFPTQFKAAVSTPFPPGSQTLLQAHHTLHFQSSSAPPPPPPPPPPHPQPGPALIHVNHLQPPSIQQHQLILSSAPPPPPPPPPQTQSSQPAQVSGTAVNLLSIKQAPPPPPSFQNIGAFQTTLLHQSGASNPTAVTPSSYQQTVLPPPPPPPPQPTPPSQGSSSNPNATQIRGPPPSSAPFHNTGYMGTGWH</sequence>
<comment type="caution">
    <text evidence="9">The sequence shown here is derived from an EMBL/GenBank/DDBJ whole genome shotgun (WGS) entry which is preliminary data.</text>
</comment>
<feature type="region of interest" description="Disordered" evidence="6">
    <location>
        <begin position="1253"/>
        <end position="1334"/>
    </location>
</feature>
<feature type="compositionally biased region" description="Basic and acidic residues" evidence="6">
    <location>
        <begin position="190"/>
        <end position="200"/>
    </location>
</feature>
<feature type="compositionally biased region" description="Low complexity" evidence="6">
    <location>
        <begin position="1715"/>
        <end position="1732"/>
    </location>
</feature>
<feature type="compositionally biased region" description="Pro residues" evidence="6">
    <location>
        <begin position="1943"/>
        <end position="1956"/>
    </location>
</feature>
<dbReference type="InterPro" id="IPR005135">
    <property type="entry name" value="Endo/exonuclease/phosphatase"/>
</dbReference>
<evidence type="ECO:0000256" key="3">
    <source>
        <dbReference type="ARBA" id="ARBA00022833"/>
    </source>
</evidence>
<feature type="compositionally biased region" description="Low complexity" evidence="6">
    <location>
        <begin position="1747"/>
        <end position="1759"/>
    </location>
</feature>
<dbReference type="InterPro" id="IPR013083">
    <property type="entry name" value="Znf_RING/FYVE/PHD"/>
</dbReference>
<dbReference type="InterPro" id="IPR019787">
    <property type="entry name" value="Znf_PHD-finger"/>
</dbReference>
<feature type="compositionally biased region" description="Pro residues" evidence="6">
    <location>
        <begin position="1781"/>
        <end position="1796"/>
    </location>
</feature>
<accession>A0AAE0QDM1</accession>
<dbReference type="EMBL" id="JAUCMX010000018">
    <property type="protein sequence ID" value="KAK3518020.1"/>
    <property type="molecule type" value="Genomic_DNA"/>
</dbReference>
<feature type="region of interest" description="Disordered" evidence="6">
    <location>
        <begin position="926"/>
        <end position="1020"/>
    </location>
</feature>
<dbReference type="FunFam" id="3.30.40.10:FF:000150">
    <property type="entry name" value="Inactive histone-lysine N-methyltransferase 2E"/>
    <property type="match status" value="1"/>
</dbReference>
<dbReference type="Gene3D" id="3.30.40.10">
    <property type="entry name" value="Zinc/RING finger domain, C3HC4 (zinc finger)"/>
    <property type="match status" value="1"/>
</dbReference>
<feature type="compositionally biased region" description="Low complexity" evidence="6">
    <location>
        <begin position="1377"/>
        <end position="1392"/>
    </location>
</feature>
<dbReference type="CDD" id="cd15550">
    <property type="entry name" value="PHD_MLL5"/>
    <property type="match status" value="1"/>
</dbReference>
<dbReference type="InterPro" id="IPR001214">
    <property type="entry name" value="SET_dom"/>
</dbReference>
<feature type="compositionally biased region" description="Polar residues" evidence="6">
    <location>
        <begin position="1488"/>
        <end position="1501"/>
    </location>
</feature>
<evidence type="ECO:0000259" key="7">
    <source>
        <dbReference type="PROSITE" id="PS50016"/>
    </source>
</evidence>
<feature type="compositionally biased region" description="Basic residues" evidence="6">
    <location>
        <begin position="1092"/>
        <end position="1117"/>
    </location>
</feature>
<dbReference type="GO" id="GO:0070210">
    <property type="term" value="C:Rpd3L-Expanded complex"/>
    <property type="evidence" value="ECO:0007669"/>
    <property type="project" value="TreeGrafter"/>
</dbReference>
<dbReference type="InterPro" id="IPR019793">
    <property type="entry name" value="Peroxidases_heam-ligand_BS"/>
</dbReference>
<dbReference type="InterPro" id="IPR019786">
    <property type="entry name" value="Zinc_finger_PHD-type_CS"/>
</dbReference>
<feature type="compositionally biased region" description="Polar residues" evidence="6">
    <location>
        <begin position="156"/>
        <end position="167"/>
    </location>
</feature>
<feature type="compositionally biased region" description="Polar residues" evidence="6">
    <location>
        <begin position="1858"/>
        <end position="1869"/>
    </location>
</feature>
<feature type="compositionally biased region" description="Basic and acidic residues" evidence="6">
    <location>
        <begin position="938"/>
        <end position="948"/>
    </location>
</feature>
<dbReference type="SMART" id="SM00317">
    <property type="entry name" value="SET"/>
    <property type="match status" value="1"/>
</dbReference>
<dbReference type="InterPro" id="IPR011011">
    <property type="entry name" value="Znf_FYVE_PHD"/>
</dbReference>
<dbReference type="SMART" id="SM00249">
    <property type="entry name" value="PHD"/>
    <property type="match status" value="1"/>
</dbReference>
<dbReference type="Gene3D" id="3.60.10.10">
    <property type="entry name" value="Endonuclease/exonuclease/phosphatase"/>
    <property type="match status" value="1"/>
</dbReference>
<dbReference type="PROSITE" id="PS50280">
    <property type="entry name" value="SET"/>
    <property type="match status" value="1"/>
</dbReference>
<feature type="region of interest" description="Disordered" evidence="6">
    <location>
        <begin position="1039"/>
        <end position="1177"/>
    </location>
</feature>
<keyword evidence="2 5" id="KW-0863">Zinc-finger</keyword>
<dbReference type="GO" id="GO:0008270">
    <property type="term" value="F:zinc ion binding"/>
    <property type="evidence" value="ECO:0007669"/>
    <property type="project" value="UniProtKB-KW"/>
</dbReference>
<dbReference type="SUPFAM" id="SSF57903">
    <property type="entry name" value="FYVE/PHD zinc finger"/>
    <property type="match status" value="1"/>
</dbReference>
<feature type="region of interest" description="Disordered" evidence="6">
    <location>
        <begin position="1594"/>
        <end position="1990"/>
    </location>
</feature>
<evidence type="ECO:0000259" key="8">
    <source>
        <dbReference type="PROSITE" id="PS50280"/>
    </source>
</evidence>
<dbReference type="Gene3D" id="2.170.270.10">
    <property type="entry name" value="SET domain"/>
    <property type="match status" value="1"/>
</dbReference>
<feature type="non-terminal residue" evidence="9">
    <location>
        <position position="1"/>
    </location>
</feature>
<feature type="compositionally biased region" description="Polar residues" evidence="6">
    <location>
        <begin position="1603"/>
        <end position="1618"/>
    </location>
</feature>
<evidence type="ECO:0000313" key="10">
    <source>
        <dbReference type="Proteomes" id="UP001274896"/>
    </source>
</evidence>